<organism evidence="1 2">
    <name type="scientific">Coprinellus micaceus</name>
    <name type="common">Glistening ink-cap mushroom</name>
    <name type="synonym">Coprinus micaceus</name>
    <dbReference type="NCBI Taxonomy" id="71717"/>
    <lineage>
        <taxon>Eukaryota</taxon>
        <taxon>Fungi</taxon>
        <taxon>Dikarya</taxon>
        <taxon>Basidiomycota</taxon>
        <taxon>Agaricomycotina</taxon>
        <taxon>Agaricomycetes</taxon>
        <taxon>Agaricomycetidae</taxon>
        <taxon>Agaricales</taxon>
        <taxon>Agaricineae</taxon>
        <taxon>Psathyrellaceae</taxon>
        <taxon>Coprinellus</taxon>
    </lineage>
</organism>
<dbReference type="OrthoDB" id="3232644at2759"/>
<dbReference type="EMBL" id="QPFP01000001">
    <property type="protein sequence ID" value="TEB39713.1"/>
    <property type="molecule type" value="Genomic_DNA"/>
</dbReference>
<protein>
    <submittedName>
        <fullName evidence="1">Uncharacterized protein</fullName>
    </submittedName>
</protein>
<evidence type="ECO:0000313" key="1">
    <source>
        <dbReference type="EMBL" id="TEB39713.1"/>
    </source>
</evidence>
<evidence type="ECO:0000313" key="2">
    <source>
        <dbReference type="Proteomes" id="UP000298030"/>
    </source>
</evidence>
<dbReference type="AlphaFoldDB" id="A0A4Y7TZV0"/>
<name>A0A4Y7TZV0_COPMI</name>
<dbReference type="Proteomes" id="UP000298030">
    <property type="component" value="Unassembled WGS sequence"/>
</dbReference>
<comment type="caution">
    <text evidence="1">The sequence shown here is derived from an EMBL/GenBank/DDBJ whole genome shotgun (WGS) entry which is preliminary data.</text>
</comment>
<gene>
    <name evidence="1" type="ORF">FA13DRAFT_19355</name>
</gene>
<reference evidence="1 2" key="1">
    <citation type="journal article" date="2019" name="Nat. Ecol. Evol.">
        <title>Megaphylogeny resolves global patterns of mushroom evolution.</title>
        <authorList>
            <person name="Varga T."/>
            <person name="Krizsan K."/>
            <person name="Foldi C."/>
            <person name="Dima B."/>
            <person name="Sanchez-Garcia M."/>
            <person name="Sanchez-Ramirez S."/>
            <person name="Szollosi G.J."/>
            <person name="Szarkandi J.G."/>
            <person name="Papp V."/>
            <person name="Albert L."/>
            <person name="Andreopoulos W."/>
            <person name="Angelini C."/>
            <person name="Antonin V."/>
            <person name="Barry K.W."/>
            <person name="Bougher N.L."/>
            <person name="Buchanan P."/>
            <person name="Buyck B."/>
            <person name="Bense V."/>
            <person name="Catcheside P."/>
            <person name="Chovatia M."/>
            <person name="Cooper J."/>
            <person name="Damon W."/>
            <person name="Desjardin D."/>
            <person name="Finy P."/>
            <person name="Geml J."/>
            <person name="Haridas S."/>
            <person name="Hughes K."/>
            <person name="Justo A."/>
            <person name="Karasinski D."/>
            <person name="Kautmanova I."/>
            <person name="Kiss B."/>
            <person name="Kocsube S."/>
            <person name="Kotiranta H."/>
            <person name="LaButti K.M."/>
            <person name="Lechner B.E."/>
            <person name="Liimatainen K."/>
            <person name="Lipzen A."/>
            <person name="Lukacs Z."/>
            <person name="Mihaltcheva S."/>
            <person name="Morgado L.N."/>
            <person name="Niskanen T."/>
            <person name="Noordeloos M.E."/>
            <person name="Ohm R.A."/>
            <person name="Ortiz-Santana B."/>
            <person name="Ovrebo C."/>
            <person name="Racz N."/>
            <person name="Riley R."/>
            <person name="Savchenko A."/>
            <person name="Shiryaev A."/>
            <person name="Soop K."/>
            <person name="Spirin V."/>
            <person name="Szebenyi C."/>
            <person name="Tomsovsky M."/>
            <person name="Tulloss R.E."/>
            <person name="Uehling J."/>
            <person name="Grigoriev I.V."/>
            <person name="Vagvolgyi C."/>
            <person name="Papp T."/>
            <person name="Martin F.M."/>
            <person name="Miettinen O."/>
            <person name="Hibbett D.S."/>
            <person name="Nagy L.G."/>
        </authorList>
    </citation>
    <scope>NUCLEOTIDE SEQUENCE [LARGE SCALE GENOMIC DNA]</scope>
    <source>
        <strain evidence="1 2">FP101781</strain>
    </source>
</reference>
<accession>A0A4Y7TZV0</accession>
<keyword evidence="2" id="KW-1185">Reference proteome</keyword>
<sequence>MFKTLALPFTGRARSDTISIFGHLARRLDISLPSGWDRPRWGGEDFLKLFRLTPNLTTVRTDYQVFKWIMADSLWKDATLPNLGRVDLAESFKTPIPPFASRYLALLDSHPNQRLDLMASRLVRDIPALQLHPTTQCWPIVREIDFFPAYLATLSAIFPPGSFPNKAAALCHFRALGRFERCLQIHGRHLRSDSIVERDHERSLSTGII</sequence>
<proteinExistence type="predicted"/>